<evidence type="ECO:0000313" key="3">
    <source>
        <dbReference type="Proteomes" id="UP000807504"/>
    </source>
</evidence>
<name>A0A8T0FX41_ARGBR</name>
<evidence type="ECO:0000256" key="1">
    <source>
        <dbReference type="SAM" id="MobiDB-lite"/>
    </source>
</evidence>
<protein>
    <submittedName>
        <fullName evidence="2">Uncharacterized protein</fullName>
    </submittedName>
</protein>
<evidence type="ECO:0000313" key="2">
    <source>
        <dbReference type="EMBL" id="KAF8795667.1"/>
    </source>
</evidence>
<dbReference type="Proteomes" id="UP000807504">
    <property type="component" value="Unassembled WGS sequence"/>
</dbReference>
<reference evidence="2" key="2">
    <citation type="submission" date="2020-06" db="EMBL/GenBank/DDBJ databases">
        <authorList>
            <person name="Sheffer M."/>
        </authorList>
    </citation>
    <scope>NUCLEOTIDE SEQUENCE</scope>
</reference>
<dbReference type="EMBL" id="JABXBU010000001">
    <property type="protein sequence ID" value="KAF8795667.1"/>
    <property type="molecule type" value="Genomic_DNA"/>
</dbReference>
<dbReference type="AlphaFoldDB" id="A0A8T0FX41"/>
<proteinExistence type="predicted"/>
<comment type="caution">
    <text evidence="2">The sequence shown here is derived from an EMBL/GenBank/DDBJ whole genome shotgun (WGS) entry which is preliminary data.</text>
</comment>
<organism evidence="2 3">
    <name type="scientific">Argiope bruennichi</name>
    <name type="common">Wasp spider</name>
    <name type="synonym">Aranea bruennichi</name>
    <dbReference type="NCBI Taxonomy" id="94029"/>
    <lineage>
        <taxon>Eukaryota</taxon>
        <taxon>Metazoa</taxon>
        <taxon>Ecdysozoa</taxon>
        <taxon>Arthropoda</taxon>
        <taxon>Chelicerata</taxon>
        <taxon>Arachnida</taxon>
        <taxon>Araneae</taxon>
        <taxon>Araneomorphae</taxon>
        <taxon>Entelegynae</taxon>
        <taxon>Araneoidea</taxon>
        <taxon>Araneidae</taxon>
        <taxon>Argiope</taxon>
    </lineage>
</organism>
<sequence length="125" mass="14034">MSPLQWRESKRNDACSPERYIISSERVGWKALFTKTQDKSAEEKADEEEGEANMGVISGSNEDKFTRCRPRNGCQREVRNWPPPEVGPYDLVKLLVRVAAAILQKDVNSTGGRLLMVELGLGGWP</sequence>
<reference evidence="2" key="1">
    <citation type="journal article" date="2020" name="bioRxiv">
        <title>Chromosome-level reference genome of the European wasp spider Argiope bruennichi: a resource for studies on range expansion and evolutionary adaptation.</title>
        <authorList>
            <person name="Sheffer M.M."/>
            <person name="Hoppe A."/>
            <person name="Krehenwinkel H."/>
            <person name="Uhl G."/>
            <person name="Kuss A.W."/>
            <person name="Jensen L."/>
            <person name="Jensen C."/>
            <person name="Gillespie R.G."/>
            <person name="Hoff K.J."/>
            <person name="Prost S."/>
        </authorList>
    </citation>
    <scope>NUCLEOTIDE SEQUENCE</scope>
</reference>
<keyword evidence="3" id="KW-1185">Reference proteome</keyword>
<feature type="region of interest" description="Disordered" evidence="1">
    <location>
        <begin position="37"/>
        <end position="64"/>
    </location>
</feature>
<gene>
    <name evidence="2" type="ORF">HNY73_000139</name>
</gene>
<accession>A0A8T0FX41</accession>